<keyword evidence="6" id="KW-0592">Phosphate transport</keyword>
<comment type="caution">
    <text evidence="8">The sequence shown here is derived from an EMBL/GenBank/DDBJ whole genome shotgun (WGS) entry which is preliminary data.</text>
</comment>
<reference evidence="9" key="1">
    <citation type="journal article" date="2019" name="Int. J. Syst. Evol. Microbiol.">
        <title>The Global Catalogue of Microorganisms (GCM) 10K type strain sequencing project: providing services to taxonomists for standard genome sequencing and annotation.</title>
        <authorList>
            <consortium name="The Broad Institute Genomics Platform"/>
            <consortium name="The Broad Institute Genome Sequencing Center for Infectious Disease"/>
            <person name="Wu L."/>
            <person name="Ma J."/>
        </authorList>
    </citation>
    <scope>NUCLEOTIDE SEQUENCE [LARGE SCALE GENOMIC DNA]</scope>
    <source>
        <strain evidence="9">JCM 4087</strain>
    </source>
</reference>
<feature type="domain" description="PBP" evidence="7">
    <location>
        <begin position="166"/>
        <end position="451"/>
    </location>
</feature>
<comment type="subunit">
    <text evidence="3">The complex is composed of two ATP-binding proteins (PstB), two transmembrane proteins (PstC and PstA) and a solute-binding protein (PstS).</text>
</comment>
<dbReference type="InterPro" id="IPR024370">
    <property type="entry name" value="PBP_domain"/>
</dbReference>
<evidence type="ECO:0000256" key="1">
    <source>
        <dbReference type="ARBA" id="ARBA00002841"/>
    </source>
</evidence>
<dbReference type="EMBL" id="JBHSPH010000010">
    <property type="protein sequence ID" value="MFC5864939.1"/>
    <property type="molecule type" value="Genomic_DNA"/>
</dbReference>
<proteinExistence type="inferred from homology"/>
<dbReference type="Gene3D" id="3.40.190.10">
    <property type="entry name" value="Periplasmic binding protein-like II"/>
    <property type="match status" value="2"/>
</dbReference>
<dbReference type="InterPro" id="IPR050962">
    <property type="entry name" value="Phosphate-bind_PstS"/>
</dbReference>
<sequence length="482" mass="51790">MKRLLRLHPIVLLLIAGLPASLLSQSGMQLSQVKTLYVDTFNAGNDSASLRDSVIRHLSRSHRFQLVSSASNADAIVKGASQIWIRGYVSANARNPGNDRQAVYGGYLSLQLTDANGQPLWSWLATPDRHAWSGIADDLAGRAVEKLLEAENSPSTASSTPAAVNALAHTDITGAGATFPAPLYQKWFEDFEQIHKGVHVRYSPVGSQIGVDNLLAGKIDFAGSDTAPEVFNPSAPGSHLLRIASVLGAVVPVYHLNGSVQDLHFTPEALAGIYLGRIRRWDDPEIRRSNKGAALPAAEIHVIHRSDGSGTTWVWSDYLSKVSPEWSSKLGRGATLQWPTGTGAQGSEGIAEAVQKTPNSIGYVELAYAIQHQLSFAAVRNRSGAYVHADLDSLAEAAAASRTTGNTAADITDPSGKNAYPIAAYTWLLLPEKTEDPARKAALKELLRWILTTGQRECSALGYDPLPKSIVDSQLQRLSSLP</sequence>
<accession>A0ABW1ELQ9</accession>
<dbReference type="PANTHER" id="PTHR42996:SF1">
    <property type="entry name" value="PHOSPHATE-BINDING PROTEIN PSTS"/>
    <property type="match status" value="1"/>
</dbReference>
<dbReference type="PANTHER" id="PTHR42996">
    <property type="entry name" value="PHOSPHATE-BINDING PROTEIN PSTS"/>
    <property type="match status" value="1"/>
</dbReference>
<evidence type="ECO:0000256" key="3">
    <source>
        <dbReference type="ARBA" id="ARBA00011529"/>
    </source>
</evidence>
<evidence type="ECO:0000256" key="5">
    <source>
        <dbReference type="ARBA" id="ARBA00022448"/>
    </source>
</evidence>
<dbReference type="NCBIfam" id="TIGR00975">
    <property type="entry name" value="3a0107s03"/>
    <property type="match status" value="1"/>
</dbReference>
<protein>
    <recommendedName>
        <fullName evidence="4">Phosphate-binding protein PstS</fullName>
    </recommendedName>
</protein>
<organism evidence="8 9">
    <name type="scientific">Acidicapsa dinghuensis</name>
    <dbReference type="NCBI Taxonomy" id="2218256"/>
    <lineage>
        <taxon>Bacteria</taxon>
        <taxon>Pseudomonadati</taxon>
        <taxon>Acidobacteriota</taxon>
        <taxon>Terriglobia</taxon>
        <taxon>Terriglobales</taxon>
        <taxon>Acidobacteriaceae</taxon>
        <taxon>Acidicapsa</taxon>
    </lineage>
</organism>
<dbReference type="RefSeq" id="WP_263332269.1">
    <property type="nucleotide sequence ID" value="NZ_JAGSYH010000001.1"/>
</dbReference>
<keyword evidence="9" id="KW-1185">Reference proteome</keyword>
<keyword evidence="5" id="KW-0813">Transport</keyword>
<name>A0ABW1ELQ9_9BACT</name>
<evidence type="ECO:0000313" key="8">
    <source>
        <dbReference type="EMBL" id="MFC5864939.1"/>
    </source>
</evidence>
<comment type="function">
    <text evidence="1">Part of the ABC transporter complex PstSACB involved in phosphate import.</text>
</comment>
<evidence type="ECO:0000256" key="4">
    <source>
        <dbReference type="ARBA" id="ARBA00021889"/>
    </source>
</evidence>
<comment type="similarity">
    <text evidence="2">Belongs to the PstS family.</text>
</comment>
<dbReference type="SUPFAM" id="SSF53850">
    <property type="entry name" value="Periplasmic binding protein-like II"/>
    <property type="match status" value="1"/>
</dbReference>
<dbReference type="Proteomes" id="UP001596091">
    <property type="component" value="Unassembled WGS sequence"/>
</dbReference>
<gene>
    <name evidence="8" type="primary">pstS</name>
    <name evidence="8" type="ORF">ACFPT7_21705</name>
</gene>
<dbReference type="Pfam" id="PF12849">
    <property type="entry name" value="PBP_like_2"/>
    <property type="match status" value="1"/>
</dbReference>
<evidence type="ECO:0000256" key="2">
    <source>
        <dbReference type="ARBA" id="ARBA00008725"/>
    </source>
</evidence>
<dbReference type="CDD" id="cd13565">
    <property type="entry name" value="PBP2_PstS"/>
    <property type="match status" value="1"/>
</dbReference>
<evidence type="ECO:0000256" key="6">
    <source>
        <dbReference type="ARBA" id="ARBA00022592"/>
    </source>
</evidence>
<dbReference type="InterPro" id="IPR005673">
    <property type="entry name" value="ABC_phos-bd_PstS"/>
</dbReference>
<evidence type="ECO:0000313" key="9">
    <source>
        <dbReference type="Proteomes" id="UP001596091"/>
    </source>
</evidence>
<evidence type="ECO:0000259" key="7">
    <source>
        <dbReference type="Pfam" id="PF12849"/>
    </source>
</evidence>